<dbReference type="AlphaFoldDB" id="A0A3E1K9M1"/>
<dbReference type="InterPro" id="IPR036953">
    <property type="entry name" value="GreA/GreB_C_sf"/>
</dbReference>
<comment type="caution">
    <text evidence="3">The sequence shown here is derived from an EMBL/GenBank/DDBJ whole genome shotgun (WGS) entry which is preliminary data.</text>
</comment>
<dbReference type="InterPro" id="IPR001437">
    <property type="entry name" value="Tscrpt_elong_fac_GreA/B_C"/>
</dbReference>
<evidence type="ECO:0000259" key="2">
    <source>
        <dbReference type="Pfam" id="PF14760"/>
    </source>
</evidence>
<dbReference type="EMBL" id="QUZK01000030">
    <property type="protein sequence ID" value="RFF30848.1"/>
    <property type="molecule type" value="Genomic_DNA"/>
</dbReference>
<dbReference type="Proteomes" id="UP000260351">
    <property type="component" value="Unassembled WGS sequence"/>
</dbReference>
<accession>A0A3E1K9M1</accession>
<evidence type="ECO:0000313" key="3">
    <source>
        <dbReference type="EMBL" id="RFF30848.1"/>
    </source>
</evidence>
<proteinExistence type="predicted"/>
<dbReference type="GO" id="GO:0003677">
    <property type="term" value="F:DNA binding"/>
    <property type="evidence" value="ECO:0007669"/>
    <property type="project" value="InterPro"/>
</dbReference>
<reference evidence="3 4" key="1">
    <citation type="submission" date="2018-08" db="EMBL/GenBank/DDBJ databases">
        <title>Wenzhouxiangella salilacus sp. nov., a novel bacterium isolated from a saline lake in Xinjiang Province, China.</title>
        <authorList>
            <person name="Han S."/>
        </authorList>
    </citation>
    <scope>NUCLEOTIDE SEQUENCE [LARGE SCALE GENOMIC DNA]</scope>
    <source>
        <strain evidence="3 4">XDB06</strain>
    </source>
</reference>
<keyword evidence="3" id="KW-0808">Transferase</keyword>
<dbReference type="GO" id="GO:0032784">
    <property type="term" value="P:regulation of DNA-templated transcription elongation"/>
    <property type="evidence" value="ECO:0007669"/>
    <property type="project" value="InterPro"/>
</dbReference>
<dbReference type="SUPFAM" id="SSF54534">
    <property type="entry name" value="FKBP-like"/>
    <property type="match status" value="1"/>
</dbReference>
<sequence length="135" mass="14747">MTTRPPITISSMDLHRLEHLLDDLPANAFPGMSELEAELGRGSLSEPAAMPPDIVSMNSTVRFSVDGHEYTKTLVYPAKLSDSDQQISVLAPVGSALLGMQEGKGIDWPRPGGGTMHVRVEQLVFQPEREGELHR</sequence>
<dbReference type="Pfam" id="PF01272">
    <property type="entry name" value="GreA_GreB"/>
    <property type="match status" value="1"/>
</dbReference>
<feature type="domain" description="Regulator of nucleoside diphosphate kinase N-terminal" evidence="2">
    <location>
        <begin position="5"/>
        <end position="41"/>
    </location>
</feature>
<dbReference type="RefSeq" id="WP_116650346.1">
    <property type="nucleotide sequence ID" value="NZ_QUZK01000030.1"/>
</dbReference>
<dbReference type="NCBIfam" id="NF004396">
    <property type="entry name" value="PRK05753.1"/>
    <property type="match status" value="1"/>
</dbReference>
<evidence type="ECO:0000313" key="4">
    <source>
        <dbReference type="Proteomes" id="UP000260351"/>
    </source>
</evidence>
<protein>
    <submittedName>
        <fullName evidence="3">Nucleoside diphosphate kinase regulator</fullName>
    </submittedName>
</protein>
<evidence type="ECO:0000259" key="1">
    <source>
        <dbReference type="Pfam" id="PF01272"/>
    </source>
</evidence>
<dbReference type="GO" id="GO:0016301">
    <property type="term" value="F:kinase activity"/>
    <property type="evidence" value="ECO:0007669"/>
    <property type="project" value="UniProtKB-KW"/>
</dbReference>
<dbReference type="Pfam" id="PF14760">
    <property type="entry name" value="Rnk_N"/>
    <property type="match status" value="1"/>
</dbReference>
<keyword evidence="4" id="KW-1185">Reference proteome</keyword>
<feature type="domain" description="Transcription elongation factor GreA/GreB C-terminal" evidence="1">
    <location>
        <begin position="51"/>
        <end position="121"/>
    </location>
</feature>
<organism evidence="3 4">
    <name type="scientific">Wenzhouxiangella sediminis</name>
    <dbReference type="NCBI Taxonomy" id="1792836"/>
    <lineage>
        <taxon>Bacteria</taxon>
        <taxon>Pseudomonadati</taxon>
        <taxon>Pseudomonadota</taxon>
        <taxon>Gammaproteobacteria</taxon>
        <taxon>Chromatiales</taxon>
        <taxon>Wenzhouxiangellaceae</taxon>
        <taxon>Wenzhouxiangella</taxon>
    </lineage>
</organism>
<dbReference type="Gene3D" id="3.10.50.30">
    <property type="entry name" value="Transcription elongation factor, GreA/GreB, C-terminal domain"/>
    <property type="match status" value="1"/>
</dbReference>
<keyword evidence="3" id="KW-0418">Kinase</keyword>
<dbReference type="OrthoDB" id="192847at2"/>
<name>A0A3E1K9M1_9GAMM</name>
<dbReference type="InterPro" id="IPR029462">
    <property type="entry name" value="Rnk_N"/>
</dbReference>
<dbReference type="Gene3D" id="1.10.286.20">
    <property type="match status" value="1"/>
</dbReference>
<gene>
    <name evidence="3" type="ORF">DZC52_06595</name>
</gene>